<evidence type="ECO:0000259" key="1">
    <source>
        <dbReference type="Pfam" id="PF01370"/>
    </source>
</evidence>
<dbReference type="SUPFAM" id="SSF51735">
    <property type="entry name" value="NAD(P)-binding Rossmann-fold domains"/>
    <property type="match status" value="1"/>
</dbReference>
<dbReference type="PANTHER" id="PTHR48079:SF6">
    <property type="entry name" value="NAD(P)-BINDING DOMAIN-CONTAINING PROTEIN-RELATED"/>
    <property type="match status" value="1"/>
</dbReference>
<dbReference type="Gene3D" id="3.40.50.720">
    <property type="entry name" value="NAD(P)-binding Rossmann-like Domain"/>
    <property type="match status" value="1"/>
</dbReference>
<protein>
    <submittedName>
        <fullName evidence="2">NAD(P)-dependent oxidoreductase</fullName>
    </submittedName>
</protein>
<dbReference type="AlphaFoldDB" id="A0A5B1M565"/>
<evidence type="ECO:0000313" key="3">
    <source>
        <dbReference type="Proteomes" id="UP000324351"/>
    </source>
</evidence>
<dbReference type="RefSeq" id="WP_149749351.1">
    <property type="nucleotide sequence ID" value="NZ_VUJW01000002.1"/>
</dbReference>
<dbReference type="GO" id="GO:0004029">
    <property type="term" value="F:aldehyde dehydrogenase (NAD+) activity"/>
    <property type="evidence" value="ECO:0007669"/>
    <property type="project" value="TreeGrafter"/>
</dbReference>
<dbReference type="PANTHER" id="PTHR48079">
    <property type="entry name" value="PROTEIN YEEZ"/>
    <property type="match status" value="1"/>
</dbReference>
<comment type="caution">
    <text evidence="2">The sequence shown here is derived from an EMBL/GenBank/DDBJ whole genome shotgun (WGS) entry which is preliminary data.</text>
</comment>
<dbReference type="CDD" id="cd08946">
    <property type="entry name" value="SDR_e"/>
    <property type="match status" value="1"/>
</dbReference>
<proteinExistence type="predicted"/>
<dbReference type="Pfam" id="PF01370">
    <property type="entry name" value="Epimerase"/>
    <property type="match status" value="1"/>
</dbReference>
<dbReference type="Proteomes" id="UP000324351">
    <property type="component" value="Unassembled WGS sequence"/>
</dbReference>
<evidence type="ECO:0000313" key="2">
    <source>
        <dbReference type="EMBL" id="KAA1428415.1"/>
    </source>
</evidence>
<organism evidence="2 3">
    <name type="scientific">Nocardioides antri</name>
    <dbReference type="NCBI Taxonomy" id="2607659"/>
    <lineage>
        <taxon>Bacteria</taxon>
        <taxon>Bacillati</taxon>
        <taxon>Actinomycetota</taxon>
        <taxon>Actinomycetes</taxon>
        <taxon>Propionibacteriales</taxon>
        <taxon>Nocardioidaceae</taxon>
        <taxon>Nocardioides</taxon>
    </lineage>
</organism>
<name>A0A5B1M565_9ACTN</name>
<gene>
    <name evidence="2" type="ORF">F0U47_05715</name>
</gene>
<dbReference type="EMBL" id="VUJW01000002">
    <property type="protein sequence ID" value="KAA1428415.1"/>
    <property type="molecule type" value="Genomic_DNA"/>
</dbReference>
<dbReference type="InterPro" id="IPR001509">
    <property type="entry name" value="Epimerase_deHydtase"/>
</dbReference>
<dbReference type="GO" id="GO:0005737">
    <property type="term" value="C:cytoplasm"/>
    <property type="evidence" value="ECO:0007669"/>
    <property type="project" value="TreeGrafter"/>
</dbReference>
<dbReference type="InterPro" id="IPR051783">
    <property type="entry name" value="NAD(P)-dependent_oxidoreduct"/>
</dbReference>
<dbReference type="InterPro" id="IPR036291">
    <property type="entry name" value="NAD(P)-bd_dom_sf"/>
</dbReference>
<reference evidence="2 3" key="1">
    <citation type="submission" date="2019-09" db="EMBL/GenBank/DDBJ databases">
        <title>Nocardioides panacisoli sp. nov., isolated from the soil of a ginseng field.</title>
        <authorList>
            <person name="Cho C."/>
        </authorList>
    </citation>
    <scope>NUCLEOTIDE SEQUENCE [LARGE SCALE GENOMIC DNA]</scope>
    <source>
        <strain evidence="2 3">BN140041</strain>
    </source>
</reference>
<feature type="domain" description="NAD-dependent epimerase/dehydratase" evidence="1">
    <location>
        <begin position="5"/>
        <end position="202"/>
    </location>
</feature>
<accession>A0A5B1M565</accession>
<reference evidence="2 3" key="2">
    <citation type="submission" date="2019-09" db="EMBL/GenBank/DDBJ databases">
        <authorList>
            <person name="Jin C."/>
        </authorList>
    </citation>
    <scope>NUCLEOTIDE SEQUENCE [LARGE SCALE GENOMIC DNA]</scope>
    <source>
        <strain evidence="2 3">BN140041</strain>
    </source>
</reference>
<sequence length="276" mass="29121">MRFTVFGSSGFIGGALTAHLREAGHEVLTPGRDEIPPRGDDLGHVVYAIGLTGDFRSRPLDTVDAHVTALADRIRDTTFGSWLYLSSTRVYSGLDTPTVSEESVPLAKPTADGIYDLSKLLGEAICASRPEPGVRVARVSNVYGPGSHSDTFLGMLLADVAAGRDITIGEGPESSKDYIAVDDLCRMLAHVATSGRHRLYNLASGQPVTHGEIAAVIAEQTGSGVAFAAGGPTRAFPTIDVSRIREETGLRPARLTERLPDMLAQAVGHASASSAR</sequence>
<keyword evidence="3" id="KW-1185">Reference proteome</keyword>